<dbReference type="EMBL" id="FNOT01000004">
    <property type="protein sequence ID" value="SDX94995.1"/>
    <property type="molecule type" value="Genomic_DNA"/>
</dbReference>
<protein>
    <submittedName>
        <fullName evidence="3">Uncharacterized protein</fullName>
    </submittedName>
</protein>
<gene>
    <name evidence="3" type="ORF">SAMN05660209_01623</name>
</gene>
<accession>A0A1H3FVY9</accession>
<evidence type="ECO:0000256" key="2">
    <source>
        <dbReference type="SAM" id="Phobius"/>
    </source>
</evidence>
<organism evidence="3 4">
    <name type="scientific">Geodermatophilus africanus</name>
    <dbReference type="NCBI Taxonomy" id="1137993"/>
    <lineage>
        <taxon>Bacteria</taxon>
        <taxon>Bacillati</taxon>
        <taxon>Actinomycetota</taxon>
        <taxon>Actinomycetes</taxon>
        <taxon>Geodermatophilales</taxon>
        <taxon>Geodermatophilaceae</taxon>
        <taxon>Geodermatophilus</taxon>
    </lineage>
</organism>
<evidence type="ECO:0000313" key="3">
    <source>
        <dbReference type="EMBL" id="SDX94995.1"/>
    </source>
</evidence>
<proteinExistence type="predicted"/>
<keyword evidence="2" id="KW-1133">Transmembrane helix</keyword>
<feature type="transmembrane region" description="Helical" evidence="2">
    <location>
        <begin position="37"/>
        <end position="55"/>
    </location>
</feature>
<dbReference type="STRING" id="1137993.SAMN05660209_01623"/>
<evidence type="ECO:0000313" key="4">
    <source>
        <dbReference type="Proteomes" id="UP000198921"/>
    </source>
</evidence>
<dbReference type="Proteomes" id="UP000198921">
    <property type="component" value="Unassembled WGS sequence"/>
</dbReference>
<keyword evidence="2" id="KW-0812">Transmembrane</keyword>
<feature type="region of interest" description="Disordered" evidence="1">
    <location>
        <begin position="59"/>
        <end position="81"/>
    </location>
</feature>
<keyword evidence="4" id="KW-1185">Reference proteome</keyword>
<evidence type="ECO:0000256" key="1">
    <source>
        <dbReference type="SAM" id="MobiDB-lite"/>
    </source>
</evidence>
<keyword evidence="2" id="KW-0472">Membrane</keyword>
<sequence>MSPLRWDVLAVSFLLALPVLALGLRGDLGTHDVVTRLPWCLAAGWGVVALLRWAATPCPSATPRPSASPAPADEDPDPAAP</sequence>
<dbReference type="RefSeq" id="WP_091153441.1">
    <property type="nucleotide sequence ID" value="NZ_FNOT01000004.1"/>
</dbReference>
<reference evidence="4" key="1">
    <citation type="submission" date="2016-10" db="EMBL/GenBank/DDBJ databases">
        <authorList>
            <person name="Varghese N."/>
            <person name="Submissions S."/>
        </authorList>
    </citation>
    <scope>NUCLEOTIDE SEQUENCE [LARGE SCALE GENOMIC DNA]</scope>
    <source>
        <strain evidence="4">DSM 45422</strain>
    </source>
</reference>
<dbReference type="AlphaFoldDB" id="A0A1H3FVY9"/>
<name>A0A1H3FVY9_9ACTN</name>
<feature type="compositionally biased region" description="Acidic residues" evidence="1">
    <location>
        <begin position="72"/>
        <end position="81"/>
    </location>
</feature>